<protein>
    <recommendedName>
        <fullName evidence="2">SWR1-complex protein 5</fullName>
    </recommendedName>
</protein>
<dbReference type="InterPro" id="IPR011421">
    <property type="entry name" value="BCNT-C"/>
</dbReference>
<proteinExistence type="inferred from homology"/>
<dbReference type="AlphaFoldDB" id="A0A4Z0A5H0"/>
<gene>
    <name evidence="5" type="ORF">EWM64_g2840</name>
</gene>
<feature type="compositionally biased region" description="Basic residues" evidence="3">
    <location>
        <begin position="158"/>
        <end position="169"/>
    </location>
</feature>
<dbReference type="STRING" id="135208.A0A4Z0A5H0"/>
<evidence type="ECO:0000256" key="3">
    <source>
        <dbReference type="SAM" id="MobiDB-lite"/>
    </source>
</evidence>
<feature type="region of interest" description="Disordered" evidence="3">
    <location>
        <begin position="1"/>
        <end position="81"/>
    </location>
</feature>
<feature type="compositionally biased region" description="Basic and acidic residues" evidence="3">
    <location>
        <begin position="53"/>
        <end position="63"/>
    </location>
</feature>
<reference evidence="5 6" key="1">
    <citation type="submission" date="2019-02" db="EMBL/GenBank/DDBJ databases">
        <title>Genome sequencing of the rare red list fungi Hericium alpestre (H. flagellum).</title>
        <authorList>
            <person name="Buettner E."/>
            <person name="Kellner H."/>
        </authorList>
    </citation>
    <scope>NUCLEOTIDE SEQUENCE [LARGE SCALE GENOMIC DNA]</scope>
    <source>
        <strain evidence="5 6">DSM 108284</strain>
    </source>
</reference>
<feature type="compositionally biased region" description="Basic and acidic residues" evidence="3">
    <location>
        <begin position="24"/>
        <end position="42"/>
    </location>
</feature>
<dbReference type="OrthoDB" id="445677at2759"/>
<evidence type="ECO:0000313" key="5">
    <source>
        <dbReference type="EMBL" id="TFY81169.1"/>
    </source>
</evidence>
<dbReference type="Pfam" id="PF07572">
    <property type="entry name" value="BCNT"/>
    <property type="match status" value="1"/>
</dbReference>
<feature type="region of interest" description="Disordered" evidence="3">
    <location>
        <begin position="231"/>
        <end position="250"/>
    </location>
</feature>
<dbReference type="EMBL" id="SFCI01000242">
    <property type="protein sequence ID" value="TFY81169.1"/>
    <property type="molecule type" value="Genomic_DNA"/>
</dbReference>
<evidence type="ECO:0000256" key="1">
    <source>
        <dbReference type="ARBA" id="ARBA00010465"/>
    </source>
</evidence>
<accession>A0A4Z0A5H0</accession>
<feature type="region of interest" description="Disordered" evidence="3">
    <location>
        <begin position="100"/>
        <end position="191"/>
    </location>
</feature>
<dbReference type="Proteomes" id="UP000298061">
    <property type="component" value="Unassembled WGS sequence"/>
</dbReference>
<feature type="compositionally biased region" description="Basic and acidic residues" evidence="3">
    <location>
        <begin position="100"/>
        <end position="113"/>
    </location>
</feature>
<organism evidence="5 6">
    <name type="scientific">Hericium alpestre</name>
    <dbReference type="NCBI Taxonomy" id="135208"/>
    <lineage>
        <taxon>Eukaryota</taxon>
        <taxon>Fungi</taxon>
        <taxon>Dikarya</taxon>
        <taxon>Basidiomycota</taxon>
        <taxon>Agaricomycotina</taxon>
        <taxon>Agaricomycetes</taxon>
        <taxon>Russulales</taxon>
        <taxon>Hericiaceae</taxon>
        <taxon>Hericium</taxon>
    </lineage>
</organism>
<dbReference type="GO" id="GO:0000812">
    <property type="term" value="C:Swr1 complex"/>
    <property type="evidence" value="ECO:0007669"/>
    <property type="project" value="TreeGrafter"/>
</dbReference>
<evidence type="ECO:0000259" key="4">
    <source>
        <dbReference type="PROSITE" id="PS51279"/>
    </source>
</evidence>
<evidence type="ECO:0000256" key="2">
    <source>
        <dbReference type="ARBA" id="ARBA00019138"/>
    </source>
</evidence>
<evidence type="ECO:0000313" key="6">
    <source>
        <dbReference type="Proteomes" id="UP000298061"/>
    </source>
</evidence>
<dbReference type="InterPro" id="IPR027124">
    <property type="entry name" value="Swc5/CFDP1/2"/>
</dbReference>
<feature type="compositionally biased region" description="Low complexity" evidence="3">
    <location>
        <begin position="123"/>
        <end position="157"/>
    </location>
</feature>
<keyword evidence="6" id="KW-1185">Reference proteome</keyword>
<sequence>MMSSPHEHDSDSENDPDFVPANVHESDSSSDERDAKRARTDEEREPELTAEQETAKKKEREALWAEFQTSAATPAKPDKAPKRMIKVEKRYRFAGEEVIEVKEVPEDSDEARKWPAWTPSEHAATPEASPLPAAASSSRAESSTSSPTPASESQARPAAKKPPGRRKPKVQLGDIPSSSSQKAKKLSTLEKSAMDWQAHVDAQKETGLTDELEAHKRGGGYLEKVQFLQRVGERRDEMLDASKDRKRRRG</sequence>
<feature type="domain" description="BCNT-C" evidence="4">
    <location>
        <begin position="166"/>
        <end position="249"/>
    </location>
</feature>
<feature type="compositionally biased region" description="Basic and acidic residues" evidence="3">
    <location>
        <begin position="1"/>
        <end position="11"/>
    </location>
</feature>
<dbReference type="PANTHER" id="PTHR48407">
    <property type="entry name" value="CRANIOFACIAL DEVELOPMENT PROTEIN 1"/>
    <property type="match status" value="1"/>
</dbReference>
<dbReference type="PROSITE" id="PS51279">
    <property type="entry name" value="BCNT_C"/>
    <property type="match status" value="1"/>
</dbReference>
<name>A0A4Z0A5H0_9AGAM</name>
<dbReference type="PANTHER" id="PTHR48407:SF1">
    <property type="entry name" value="CRANIOFACIAL DEVELOPMENT PROTEIN 1"/>
    <property type="match status" value="1"/>
</dbReference>
<comment type="similarity">
    <text evidence="1">Belongs to the SWC5 family.</text>
</comment>
<comment type="caution">
    <text evidence="5">The sequence shown here is derived from an EMBL/GenBank/DDBJ whole genome shotgun (WGS) entry which is preliminary data.</text>
</comment>
<feature type="compositionally biased region" description="Basic and acidic residues" evidence="3">
    <location>
        <begin position="231"/>
        <end position="243"/>
    </location>
</feature>